<sequence length="124" mass="13419">MAFTVSTDARLDVVDVTDRVSAAVPDGRDGTATVFVDHTTAGVVVNEAEPRLLEDIRTFLADLVPDEGWEHDQLDGNADSHLRALLLGPSETIPVADGDLSLGRWQSILLVECDGPRERTVRVV</sequence>
<dbReference type="Gene3D" id="2.60.120.460">
    <property type="entry name" value="YjbQ-like"/>
    <property type="match status" value="1"/>
</dbReference>
<name>A0A345DZ98_9EURY</name>
<dbReference type="PANTHER" id="PTHR30615">
    <property type="entry name" value="UNCHARACTERIZED PROTEIN YJBQ-RELATED"/>
    <property type="match status" value="1"/>
</dbReference>
<protein>
    <submittedName>
        <fullName evidence="2">YjbQ family protein</fullName>
    </submittedName>
</protein>
<dbReference type="PIRSF" id="PIRSF004681">
    <property type="entry name" value="UCP004681"/>
    <property type="match status" value="1"/>
</dbReference>
<accession>A0A345DZ98</accession>
<dbReference type="SUPFAM" id="SSF111038">
    <property type="entry name" value="YjbQ-like"/>
    <property type="match status" value="1"/>
</dbReference>
<dbReference type="AlphaFoldDB" id="A0A345DZ98"/>
<dbReference type="GeneID" id="37282090"/>
<keyword evidence="3" id="KW-1185">Reference proteome</keyword>
<evidence type="ECO:0000256" key="1">
    <source>
        <dbReference type="ARBA" id="ARBA00005534"/>
    </source>
</evidence>
<dbReference type="EMBL" id="CP031150">
    <property type="protein sequence ID" value="AXG05270.1"/>
    <property type="molecule type" value="Genomic_DNA"/>
</dbReference>
<gene>
    <name evidence="2" type="ORF">DU500_01855</name>
</gene>
<dbReference type="Pfam" id="PF01894">
    <property type="entry name" value="YjbQ"/>
    <property type="match status" value="1"/>
</dbReference>
<dbReference type="OrthoDB" id="6663at2157"/>
<evidence type="ECO:0000313" key="3">
    <source>
        <dbReference type="Proteomes" id="UP000253273"/>
    </source>
</evidence>
<dbReference type="PANTHER" id="PTHR30615:SF8">
    <property type="entry name" value="UPF0047 PROTEIN C4A8.02C"/>
    <property type="match status" value="1"/>
</dbReference>
<dbReference type="Proteomes" id="UP000253273">
    <property type="component" value="Chromosome"/>
</dbReference>
<evidence type="ECO:0000313" key="2">
    <source>
        <dbReference type="EMBL" id="AXG05270.1"/>
    </source>
</evidence>
<dbReference type="InterPro" id="IPR035917">
    <property type="entry name" value="YjbQ-like_sf"/>
</dbReference>
<dbReference type="InterPro" id="IPR001602">
    <property type="entry name" value="UPF0047_YjbQ-like"/>
</dbReference>
<dbReference type="RefSeq" id="WP_114584420.1">
    <property type="nucleotide sequence ID" value="NZ_CP031150.1"/>
</dbReference>
<proteinExistence type="inferred from homology"/>
<dbReference type="KEGG" id="haj:DU500_01855"/>
<reference evidence="2 3" key="1">
    <citation type="submission" date="2018-07" db="EMBL/GenBank/DDBJ databases">
        <title>Genome sequences of Haloplanus sp. CBA1113.</title>
        <authorList>
            <person name="Kim Y.B."/>
            <person name="Roh S.W."/>
        </authorList>
    </citation>
    <scope>NUCLEOTIDE SEQUENCE [LARGE SCALE GENOMIC DNA]</scope>
    <source>
        <strain evidence="2 3">CBA1113</strain>
    </source>
</reference>
<organism evidence="2 3">
    <name type="scientific">Haloplanus rubicundus</name>
    <dbReference type="NCBI Taxonomy" id="1547898"/>
    <lineage>
        <taxon>Archaea</taxon>
        <taxon>Methanobacteriati</taxon>
        <taxon>Methanobacteriota</taxon>
        <taxon>Stenosarchaea group</taxon>
        <taxon>Halobacteria</taxon>
        <taxon>Halobacteriales</taxon>
        <taxon>Haloferacaceae</taxon>
        <taxon>Haloplanus</taxon>
    </lineage>
</organism>
<comment type="similarity">
    <text evidence="1">Belongs to the UPF0047 family.</text>
</comment>
<dbReference type="NCBIfam" id="TIGR00149">
    <property type="entry name" value="TIGR00149_YjbQ"/>
    <property type="match status" value="1"/>
</dbReference>